<evidence type="ECO:0000313" key="3">
    <source>
        <dbReference type="Proteomes" id="UP000814176"/>
    </source>
</evidence>
<feature type="region of interest" description="Disordered" evidence="1">
    <location>
        <begin position="187"/>
        <end position="330"/>
    </location>
</feature>
<feature type="compositionally biased region" description="Low complexity" evidence="1">
    <location>
        <begin position="23"/>
        <end position="49"/>
    </location>
</feature>
<evidence type="ECO:0000313" key="2">
    <source>
        <dbReference type="EMBL" id="KAH9837159.1"/>
    </source>
</evidence>
<feature type="compositionally biased region" description="Polar residues" evidence="1">
    <location>
        <begin position="196"/>
        <end position="209"/>
    </location>
</feature>
<dbReference type="EMBL" id="JADCUA010000009">
    <property type="protein sequence ID" value="KAH9837159.1"/>
    <property type="molecule type" value="Genomic_DNA"/>
</dbReference>
<dbReference type="Proteomes" id="UP000814176">
    <property type="component" value="Unassembled WGS sequence"/>
</dbReference>
<evidence type="ECO:0000256" key="1">
    <source>
        <dbReference type="SAM" id="MobiDB-lite"/>
    </source>
</evidence>
<comment type="caution">
    <text evidence="2">The sequence shown here is derived from an EMBL/GenBank/DDBJ whole genome shotgun (WGS) entry which is preliminary data.</text>
</comment>
<gene>
    <name evidence="2" type="ORF">C8Q71DRAFT_588260</name>
</gene>
<dbReference type="RefSeq" id="XP_047779328.1">
    <property type="nucleotide sequence ID" value="XM_047919548.1"/>
</dbReference>
<feature type="region of interest" description="Disordered" evidence="1">
    <location>
        <begin position="23"/>
        <end position="52"/>
    </location>
</feature>
<reference evidence="2 3" key="1">
    <citation type="journal article" date="2021" name="Environ. Microbiol.">
        <title>Gene family expansions and transcriptome signatures uncover fungal adaptations to wood decay.</title>
        <authorList>
            <person name="Hage H."/>
            <person name="Miyauchi S."/>
            <person name="Viragh M."/>
            <person name="Drula E."/>
            <person name="Min B."/>
            <person name="Chaduli D."/>
            <person name="Navarro D."/>
            <person name="Favel A."/>
            <person name="Norest M."/>
            <person name="Lesage-Meessen L."/>
            <person name="Balint B."/>
            <person name="Merenyi Z."/>
            <person name="de Eugenio L."/>
            <person name="Morin E."/>
            <person name="Martinez A.T."/>
            <person name="Baldrian P."/>
            <person name="Stursova M."/>
            <person name="Martinez M.J."/>
            <person name="Novotny C."/>
            <person name="Magnuson J.K."/>
            <person name="Spatafora J.W."/>
            <person name="Maurice S."/>
            <person name="Pangilinan J."/>
            <person name="Andreopoulos W."/>
            <person name="LaButti K."/>
            <person name="Hundley H."/>
            <person name="Na H."/>
            <person name="Kuo A."/>
            <person name="Barry K."/>
            <person name="Lipzen A."/>
            <person name="Henrissat B."/>
            <person name="Riley R."/>
            <person name="Ahrendt S."/>
            <person name="Nagy L.G."/>
            <person name="Grigoriev I.V."/>
            <person name="Martin F."/>
            <person name="Rosso M.N."/>
        </authorList>
    </citation>
    <scope>NUCLEOTIDE SEQUENCE [LARGE SCALE GENOMIC DNA]</scope>
    <source>
        <strain evidence="2 3">CIRM-BRFM 1785</strain>
    </source>
</reference>
<protein>
    <submittedName>
        <fullName evidence="2">Uncharacterized protein</fullName>
    </submittedName>
</protein>
<keyword evidence="3" id="KW-1185">Reference proteome</keyword>
<accession>A0ABQ8KH21</accession>
<feature type="region of interest" description="Disordered" evidence="1">
    <location>
        <begin position="397"/>
        <end position="460"/>
    </location>
</feature>
<proteinExistence type="predicted"/>
<organism evidence="2 3">
    <name type="scientific">Rhodofomes roseus</name>
    <dbReference type="NCBI Taxonomy" id="34475"/>
    <lineage>
        <taxon>Eukaryota</taxon>
        <taxon>Fungi</taxon>
        <taxon>Dikarya</taxon>
        <taxon>Basidiomycota</taxon>
        <taxon>Agaricomycotina</taxon>
        <taxon>Agaricomycetes</taxon>
        <taxon>Polyporales</taxon>
        <taxon>Rhodofomes</taxon>
    </lineage>
</organism>
<feature type="compositionally biased region" description="Acidic residues" evidence="1">
    <location>
        <begin position="421"/>
        <end position="440"/>
    </location>
</feature>
<name>A0ABQ8KH21_9APHY</name>
<sequence length="525" mass="56545">MASSDPSALTNILLALAQGANNAAPGQNAQANNAAPRAQQGTGLLGLAGPSNVPPVPAQPTPQAFISTNGPGPSANGNQLKLQGLLAQLGAPQGVPPAPQTGVLTALQSLISEALKMSNPVGAHPDDDARLVRALHESESNGQTYRQALDSLNEVNGHSAGQWTDYFLDHGSRIHRLINKLAAEAAVPPAPPRQPTQLASPPATASNTPVARPFLSATRDEGRDIRPASPPPIPRSTQPAAAPLRPSLQSISSRAPDRGRAPGRPPLTSSGRRDSYSPDCPMKNPRPPRRHASSEDFNLHPNSAEIRVPQRPLHAPTPPTHAVRTPNGLGNTFTDEDKKFFVDFILWEVGKDASLTKTELYARLAQKAPHHDAASWNRYWARNTDLADKVYRTAKASAEKATRRSSGVRRGSLPNPPGPDMSDDEDASAGSDSEESDGELSDWRADPDTDADVANMGGHNEVWSNTDLRVLARWIARQPRNWKYLPRREKYSGFVRKYSNRRTVEACHYTHGKNKKSMSSLSQPA</sequence>
<dbReference type="GeneID" id="72000280"/>